<dbReference type="Proteomes" id="UP001178461">
    <property type="component" value="Chromosome 3"/>
</dbReference>
<evidence type="ECO:0000313" key="2">
    <source>
        <dbReference type="Proteomes" id="UP001178461"/>
    </source>
</evidence>
<gene>
    <name evidence="1" type="ORF">PODLI_1B024372</name>
</gene>
<evidence type="ECO:0000313" key="1">
    <source>
        <dbReference type="EMBL" id="CAI5769336.1"/>
    </source>
</evidence>
<proteinExistence type="predicted"/>
<name>A0AA35K188_9SAUR</name>
<keyword evidence="2" id="KW-1185">Reference proteome</keyword>
<organism evidence="1 2">
    <name type="scientific">Podarcis lilfordi</name>
    <name type="common">Lilford's wall lizard</name>
    <dbReference type="NCBI Taxonomy" id="74358"/>
    <lineage>
        <taxon>Eukaryota</taxon>
        <taxon>Metazoa</taxon>
        <taxon>Chordata</taxon>
        <taxon>Craniata</taxon>
        <taxon>Vertebrata</taxon>
        <taxon>Euteleostomi</taxon>
        <taxon>Lepidosauria</taxon>
        <taxon>Squamata</taxon>
        <taxon>Bifurcata</taxon>
        <taxon>Unidentata</taxon>
        <taxon>Episquamata</taxon>
        <taxon>Laterata</taxon>
        <taxon>Lacertibaenia</taxon>
        <taxon>Lacertidae</taxon>
        <taxon>Podarcis</taxon>
    </lineage>
</organism>
<sequence length="275" mass="32734">MHFTSSSFLWQNQNPCSVHKSNIEKMLYLQALCAEKQRENLRRSAESPTLFCTIERNSRTAERRLQKKRRKIGGSTQHLERKREGSIWSCSIYQHHCLKESKPDCRAATSVENVYLASCMSSVRRSGCIPLNPTQKAFYPPRTSAEKTEHVLEECSWKRQGSGWQAGKYDRQKMQNSFLRNPSRLEDPTVFLCYVHRFHSTRSWFPGQAPKQIRTRSEPENRQRCRENQCNLVIRYREKEKEKQKRRLIFKRKGKLGWLIWYFWKLVKLPEICND</sequence>
<dbReference type="EMBL" id="OX395128">
    <property type="protein sequence ID" value="CAI5769336.1"/>
    <property type="molecule type" value="Genomic_DNA"/>
</dbReference>
<protein>
    <submittedName>
        <fullName evidence="1">Uncharacterized protein</fullName>
    </submittedName>
</protein>
<reference evidence="1" key="1">
    <citation type="submission" date="2022-12" db="EMBL/GenBank/DDBJ databases">
        <authorList>
            <person name="Alioto T."/>
            <person name="Alioto T."/>
            <person name="Gomez Garrido J."/>
        </authorList>
    </citation>
    <scope>NUCLEOTIDE SEQUENCE</scope>
</reference>
<accession>A0AA35K188</accession>
<dbReference type="AlphaFoldDB" id="A0AA35K188"/>